<reference evidence="13" key="1">
    <citation type="journal article" date="2014" name="Int. J. Syst. Evol. Microbiol.">
        <title>Complete genome sequence of Corynebacterium casei LMG S-19264T (=DSM 44701T), isolated from a smear-ripened cheese.</title>
        <authorList>
            <consortium name="US DOE Joint Genome Institute (JGI-PGF)"/>
            <person name="Walter F."/>
            <person name="Albersmeier A."/>
            <person name="Kalinowski J."/>
            <person name="Ruckert C."/>
        </authorList>
    </citation>
    <scope>NUCLEOTIDE SEQUENCE</scope>
    <source>
        <strain evidence="13">CGMCC 1.12919</strain>
    </source>
</reference>
<dbReference type="SUPFAM" id="SSF54211">
    <property type="entry name" value="Ribosomal protein S5 domain 2-like"/>
    <property type="match status" value="2"/>
</dbReference>
<evidence type="ECO:0000256" key="11">
    <source>
        <dbReference type="ARBA" id="ARBA00024535"/>
    </source>
</evidence>
<protein>
    <recommendedName>
        <fullName evidence="4 12">UDP-3-O-acyl-N-acetylglucosamine deacetylase</fullName>
        <shortName evidence="12">UDP-3-O-acyl-GlcNAc deacetylase</shortName>
        <ecNumber evidence="4 12">3.5.1.108</ecNumber>
    </recommendedName>
    <alternativeName>
        <fullName evidence="12">UDP-3-O-[R-3-hydroxymyristoyl]-N-acetylglucosamine deacetylase</fullName>
    </alternativeName>
</protein>
<evidence type="ECO:0000256" key="6">
    <source>
        <dbReference type="ARBA" id="ARBA00022556"/>
    </source>
</evidence>
<dbReference type="GO" id="GO:0016020">
    <property type="term" value="C:membrane"/>
    <property type="evidence" value="ECO:0007669"/>
    <property type="project" value="GOC"/>
</dbReference>
<dbReference type="Proteomes" id="UP000637002">
    <property type="component" value="Unassembled WGS sequence"/>
</dbReference>
<dbReference type="RefSeq" id="WP_188609698.1">
    <property type="nucleotide sequence ID" value="NZ_BMGG01000004.1"/>
</dbReference>
<dbReference type="HAMAP" id="MF_00388">
    <property type="entry name" value="LpxC"/>
    <property type="match status" value="1"/>
</dbReference>
<evidence type="ECO:0000313" key="13">
    <source>
        <dbReference type="EMBL" id="GGC67271.1"/>
    </source>
</evidence>
<dbReference type="InterPro" id="IPR011334">
    <property type="entry name" value="UDP-acyl_GlcNac_deAcase_C"/>
</dbReference>
<gene>
    <name evidence="12 13" type="primary">lpxC</name>
    <name evidence="13" type="ORF">GCM10010994_27310</name>
</gene>
<evidence type="ECO:0000256" key="4">
    <source>
        <dbReference type="ARBA" id="ARBA00012745"/>
    </source>
</evidence>
<comment type="pathway">
    <text evidence="3 12">Glycolipid biosynthesis; lipid IV(A) biosynthesis; lipid IV(A) from (3R)-3-hydroxytetradecanoyl-[acyl-carrier-protein] and UDP-N-acetyl-alpha-D-glucosamine: step 2/6.</text>
</comment>
<proteinExistence type="inferred from homology"/>
<keyword evidence="8 12" id="KW-0378">Hydrolase</keyword>
<feature type="active site" description="Proton donor" evidence="12">
    <location>
        <position position="268"/>
    </location>
</feature>
<evidence type="ECO:0000256" key="12">
    <source>
        <dbReference type="HAMAP-Rule" id="MF_00388"/>
    </source>
</evidence>
<comment type="cofactor">
    <cofactor evidence="1 12">
        <name>Zn(2+)</name>
        <dbReference type="ChEBI" id="CHEBI:29105"/>
    </cofactor>
</comment>
<comment type="similarity">
    <text evidence="12">Belongs to the LpxC family.</text>
</comment>
<keyword evidence="10 12" id="KW-0443">Lipid metabolism</keyword>
<keyword evidence="6 12" id="KW-0441">Lipid A biosynthesis</keyword>
<dbReference type="NCBIfam" id="TIGR00325">
    <property type="entry name" value="lpxC"/>
    <property type="match status" value="1"/>
</dbReference>
<feature type="binding site" evidence="12">
    <location>
        <position position="245"/>
    </location>
    <ligand>
        <name>Zn(2+)</name>
        <dbReference type="ChEBI" id="CHEBI:29105"/>
    </ligand>
</feature>
<evidence type="ECO:0000256" key="7">
    <source>
        <dbReference type="ARBA" id="ARBA00022723"/>
    </source>
</evidence>
<dbReference type="InterPro" id="IPR020568">
    <property type="entry name" value="Ribosomal_Su5_D2-typ_SF"/>
</dbReference>
<evidence type="ECO:0000256" key="3">
    <source>
        <dbReference type="ARBA" id="ARBA00005002"/>
    </source>
</evidence>
<keyword evidence="5 12" id="KW-0444">Lipid biosynthesis</keyword>
<dbReference type="AlphaFoldDB" id="A0A916UBY4"/>
<dbReference type="InterPro" id="IPR004463">
    <property type="entry name" value="UDP-acyl_GlcNac_deAcase"/>
</dbReference>
<comment type="function">
    <text evidence="2 12">Catalyzes the hydrolysis of UDP-3-O-myristoyl-N-acetylglucosamine to form UDP-3-O-myristoylglucosamine and acetate, the committed step in lipid A biosynthesis.</text>
</comment>
<dbReference type="GO" id="GO:0046872">
    <property type="term" value="F:metal ion binding"/>
    <property type="evidence" value="ECO:0007669"/>
    <property type="project" value="UniProtKB-KW"/>
</dbReference>
<evidence type="ECO:0000256" key="8">
    <source>
        <dbReference type="ARBA" id="ARBA00022801"/>
    </source>
</evidence>
<evidence type="ECO:0000313" key="14">
    <source>
        <dbReference type="Proteomes" id="UP000637002"/>
    </source>
</evidence>
<dbReference type="InterPro" id="IPR015870">
    <property type="entry name" value="UDP-acyl_N-AcGlcN_deAcase_N"/>
</dbReference>
<keyword evidence="7 12" id="KW-0479">Metal-binding</keyword>
<dbReference type="Gene3D" id="3.30.230.20">
    <property type="entry name" value="lpxc deacetylase, domain 1"/>
    <property type="match status" value="1"/>
</dbReference>
<evidence type="ECO:0000256" key="5">
    <source>
        <dbReference type="ARBA" id="ARBA00022516"/>
    </source>
</evidence>
<keyword evidence="14" id="KW-1185">Reference proteome</keyword>
<comment type="caution">
    <text evidence="13">The sequence shown here is derived from an EMBL/GenBank/DDBJ whole genome shotgun (WGS) entry which is preliminary data.</text>
</comment>
<feature type="binding site" evidence="12">
    <location>
        <position position="241"/>
    </location>
    <ligand>
        <name>Zn(2+)</name>
        <dbReference type="ChEBI" id="CHEBI:29105"/>
    </ligand>
</feature>
<dbReference type="GO" id="GO:0103117">
    <property type="term" value="F:UDP-3-O-acyl-N-acetylglucosamine deacetylase activity"/>
    <property type="evidence" value="ECO:0007669"/>
    <property type="project" value="UniProtKB-UniRule"/>
</dbReference>
<evidence type="ECO:0000256" key="2">
    <source>
        <dbReference type="ARBA" id="ARBA00002923"/>
    </source>
</evidence>
<evidence type="ECO:0000256" key="1">
    <source>
        <dbReference type="ARBA" id="ARBA00001947"/>
    </source>
</evidence>
<organism evidence="13 14">
    <name type="scientific">Chelatococcus reniformis</name>
    <dbReference type="NCBI Taxonomy" id="1494448"/>
    <lineage>
        <taxon>Bacteria</taxon>
        <taxon>Pseudomonadati</taxon>
        <taxon>Pseudomonadota</taxon>
        <taxon>Alphaproteobacteria</taxon>
        <taxon>Hyphomicrobiales</taxon>
        <taxon>Chelatococcaceae</taxon>
        <taxon>Chelatococcus</taxon>
    </lineage>
</organism>
<accession>A0A916UBY4</accession>
<name>A0A916UBY4_9HYPH</name>
<dbReference type="EMBL" id="BMGG01000004">
    <property type="protein sequence ID" value="GGC67271.1"/>
    <property type="molecule type" value="Genomic_DNA"/>
</dbReference>
<comment type="catalytic activity">
    <reaction evidence="11 12">
        <text>a UDP-3-O-[(3R)-3-hydroxyacyl]-N-acetyl-alpha-D-glucosamine + H2O = a UDP-3-O-[(3R)-3-hydroxyacyl]-alpha-D-glucosamine + acetate</text>
        <dbReference type="Rhea" id="RHEA:67816"/>
        <dbReference type="ChEBI" id="CHEBI:15377"/>
        <dbReference type="ChEBI" id="CHEBI:30089"/>
        <dbReference type="ChEBI" id="CHEBI:137740"/>
        <dbReference type="ChEBI" id="CHEBI:173225"/>
        <dbReference type="EC" id="3.5.1.108"/>
    </reaction>
</comment>
<sequence>MKANRQTTLRSSVVLSGTGVHSGKPVKMILHPADASTGISFLRTNLSNGHDRLIEARHLSVSATALCTVIGEADSGCVATIEHLMSALAGLGIDNVCVEIDGPEVPILDGSAAEFVDAIEQAGVAQLAVPRKLIKVLQTVRVDMGKSFAELKPFDRGFRLDVEIDFDTPLIGRQRKIFDLSPAAYKREIARARTFGFMRDVEALWKAGFALGSSLDNTVAIGEDRIINPEGTRWPDEFVRHKVLDAVGDLALAGAPLLGEYRSYCGGHRLNFMMLEALFADRANYALVETLPRREAGHAELGAGIAVPAFSPTVR</sequence>
<dbReference type="GO" id="GO:0009245">
    <property type="term" value="P:lipid A biosynthetic process"/>
    <property type="evidence" value="ECO:0007669"/>
    <property type="project" value="UniProtKB-UniRule"/>
</dbReference>
<feature type="binding site" evidence="12">
    <location>
        <position position="83"/>
    </location>
    <ligand>
        <name>Zn(2+)</name>
        <dbReference type="ChEBI" id="CHEBI:29105"/>
    </ligand>
</feature>
<dbReference type="Gene3D" id="3.30.1700.10">
    <property type="entry name" value="lpxc deacetylase, domain 2"/>
    <property type="match status" value="1"/>
</dbReference>
<dbReference type="Pfam" id="PF03331">
    <property type="entry name" value="LpxC"/>
    <property type="match status" value="1"/>
</dbReference>
<reference evidence="13" key="2">
    <citation type="submission" date="2020-09" db="EMBL/GenBank/DDBJ databases">
        <authorList>
            <person name="Sun Q."/>
            <person name="Zhou Y."/>
        </authorList>
    </citation>
    <scope>NUCLEOTIDE SEQUENCE</scope>
    <source>
        <strain evidence="13">CGMCC 1.12919</strain>
    </source>
</reference>
<dbReference type="PANTHER" id="PTHR33694:SF1">
    <property type="entry name" value="UDP-3-O-ACYL-N-ACETYLGLUCOSAMINE DEACETYLASE 1, MITOCHONDRIAL-RELATED"/>
    <property type="match status" value="1"/>
</dbReference>
<evidence type="ECO:0000256" key="10">
    <source>
        <dbReference type="ARBA" id="ARBA00023098"/>
    </source>
</evidence>
<evidence type="ECO:0000256" key="9">
    <source>
        <dbReference type="ARBA" id="ARBA00022833"/>
    </source>
</evidence>
<keyword evidence="9 12" id="KW-0862">Zinc</keyword>
<dbReference type="EC" id="3.5.1.108" evidence="4 12"/>
<dbReference type="PANTHER" id="PTHR33694">
    <property type="entry name" value="UDP-3-O-ACYL-N-ACETYLGLUCOSAMINE DEACETYLASE 1, MITOCHONDRIAL-RELATED"/>
    <property type="match status" value="1"/>
</dbReference>